<feature type="compositionally biased region" description="Polar residues" evidence="2">
    <location>
        <begin position="132"/>
        <end position="150"/>
    </location>
</feature>
<dbReference type="AlphaFoldDB" id="A0A1R3KBX1"/>
<feature type="coiled-coil region" evidence="1">
    <location>
        <begin position="96"/>
        <end position="130"/>
    </location>
</feature>
<feature type="region of interest" description="Disordered" evidence="2">
    <location>
        <begin position="131"/>
        <end position="150"/>
    </location>
</feature>
<gene>
    <name evidence="3" type="ORF">COLO4_09475</name>
</gene>
<evidence type="ECO:0000313" key="4">
    <source>
        <dbReference type="Proteomes" id="UP000187203"/>
    </source>
</evidence>
<sequence>MGIWDVISWSTDSVKGVWQSSYDHGCAAMTKMNKVVRVDEAVEKVNQQLSDPETRSKISRVGTNVAKNAAIEGLKAIPGAFPTYKIVAKSLSDDNKSDNENKSKKHEEDLKTLQATVSRLETEVRVLREQAAETQNPAVKTKPQNTVQSHQKLEDNNRVSGMKNFICSHL</sequence>
<proteinExistence type="predicted"/>
<accession>A0A1R3KBX1</accession>
<comment type="caution">
    <text evidence="3">The sequence shown here is derived from an EMBL/GenBank/DDBJ whole genome shotgun (WGS) entry which is preliminary data.</text>
</comment>
<organism evidence="3 4">
    <name type="scientific">Corchorus olitorius</name>
    <dbReference type="NCBI Taxonomy" id="93759"/>
    <lineage>
        <taxon>Eukaryota</taxon>
        <taxon>Viridiplantae</taxon>
        <taxon>Streptophyta</taxon>
        <taxon>Embryophyta</taxon>
        <taxon>Tracheophyta</taxon>
        <taxon>Spermatophyta</taxon>
        <taxon>Magnoliopsida</taxon>
        <taxon>eudicotyledons</taxon>
        <taxon>Gunneridae</taxon>
        <taxon>Pentapetalae</taxon>
        <taxon>rosids</taxon>
        <taxon>malvids</taxon>
        <taxon>Malvales</taxon>
        <taxon>Malvaceae</taxon>
        <taxon>Grewioideae</taxon>
        <taxon>Apeibeae</taxon>
        <taxon>Corchorus</taxon>
    </lineage>
</organism>
<dbReference type="OrthoDB" id="765404at2759"/>
<evidence type="ECO:0000256" key="1">
    <source>
        <dbReference type="SAM" id="Coils"/>
    </source>
</evidence>
<evidence type="ECO:0000313" key="3">
    <source>
        <dbReference type="EMBL" id="OMP04591.1"/>
    </source>
</evidence>
<name>A0A1R3KBX1_9ROSI</name>
<dbReference type="EMBL" id="AWUE01014241">
    <property type="protein sequence ID" value="OMP04591.1"/>
    <property type="molecule type" value="Genomic_DNA"/>
</dbReference>
<evidence type="ECO:0000256" key="2">
    <source>
        <dbReference type="SAM" id="MobiDB-lite"/>
    </source>
</evidence>
<keyword evidence="1" id="KW-0175">Coiled coil</keyword>
<reference evidence="4" key="1">
    <citation type="submission" date="2013-09" db="EMBL/GenBank/DDBJ databases">
        <title>Corchorus olitorius genome sequencing.</title>
        <authorList>
            <person name="Alam M."/>
            <person name="Haque M.S."/>
            <person name="Islam M.S."/>
            <person name="Emdad E.M."/>
            <person name="Islam M.M."/>
            <person name="Ahmed B."/>
            <person name="Halim A."/>
            <person name="Hossen Q.M.M."/>
            <person name="Hossain M.Z."/>
            <person name="Ahmed R."/>
            <person name="Khan M.M."/>
            <person name="Islam R."/>
            <person name="Rashid M.M."/>
            <person name="Khan S.A."/>
            <person name="Rahman M.S."/>
            <person name="Alam M."/>
            <person name="Yahiya A.S."/>
            <person name="Khan M.S."/>
            <person name="Azam M.S."/>
            <person name="Haque T."/>
            <person name="Lashkar M.Z.H."/>
            <person name="Akhand A.I."/>
            <person name="Morshed G."/>
            <person name="Roy S."/>
            <person name="Uddin K.S."/>
            <person name="Rabeya T."/>
            <person name="Hossain A.S."/>
            <person name="Chowdhury A."/>
            <person name="Snigdha A.R."/>
            <person name="Mortoza M.S."/>
            <person name="Matin S.A."/>
            <person name="Hoque S.M.E."/>
            <person name="Islam M.K."/>
            <person name="Roy D.K."/>
            <person name="Haider R."/>
            <person name="Moosa M.M."/>
            <person name="Elias S.M."/>
            <person name="Hasan A.M."/>
            <person name="Jahan S."/>
            <person name="Shafiuddin M."/>
            <person name="Mahmood N."/>
            <person name="Shommy N.S."/>
        </authorList>
    </citation>
    <scope>NUCLEOTIDE SEQUENCE [LARGE SCALE GENOMIC DNA]</scope>
    <source>
        <strain evidence="4">cv. O-4</strain>
    </source>
</reference>
<keyword evidence="4" id="KW-1185">Reference proteome</keyword>
<protein>
    <submittedName>
        <fullName evidence="3">Uncharacterized protein</fullName>
    </submittedName>
</protein>
<dbReference type="Proteomes" id="UP000187203">
    <property type="component" value="Unassembled WGS sequence"/>
</dbReference>